<dbReference type="Pfam" id="PF03448">
    <property type="entry name" value="MgtE_N"/>
    <property type="match status" value="1"/>
</dbReference>
<evidence type="ECO:0000256" key="2">
    <source>
        <dbReference type="ARBA" id="ARBA00009749"/>
    </source>
</evidence>
<feature type="transmembrane region" description="Helical" evidence="9">
    <location>
        <begin position="360"/>
        <end position="379"/>
    </location>
</feature>
<dbReference type="SMART" id="SM00116">
    <property type="entry name" value="CBS"/>
    <property type="match status" value="2"/>
</dbReference>
<proteinExistence type="inferred from homology"/>
<evidence type="ECO:0000259" key="10">
    <source>
        <dbReference type="PROSITE" id="PS51371"/>
    </source>
</evidence>
<keyword evidence="9" id="KW-0479">Metal-binding</keyword>
<comment type="caution">
    <text evidence="9">Lacks conserved residue(s) required for the propagation of feature annotation.</text>
</comment>
<comment type="similarity">
    <text evidence="2 9">Belongs to the SLC41A transporter family.</text>
</comment>
<dbReference type="InterPro" id="IPR046342">
    <property type="entry name" value="CBS_dom_sf"/>
</dbReference>
<name>A0A9D5Q6D1_9BACT</name>
<gene>
    <name evidence="11" type="primary">mgtE</name>
    <name evidence="11" type="ORF">GF339_11170</name>
</gene>
<evidence type="ECO:0000313" key="12">
    <source>
        <dbReference type="Proteomes" id="UP000649604"/>
    </source>
</evidence>
<dbReference type="Proteomes" id="UP000649604">
    <property type="component" value="Unassembled WGS sequence"/>
</dbReference>
<feature type="transmembrane region" description="Helical" evidence="9">
    <location>
        <begin position="421"/>
        <end position="441"/>
    </location>
</feature>
<dbReference type="InterPro" id="IPR036739">
    <property type="entry name" value="SLC41_membr_dom_sf"/>
</dbReference>
<dbReference type="GO" id="GO:0005886">
    <property type="term" value="C:plasma membrane"/>
    <property type="evidence" value="ECO:0007669"/>
    <property type="project" value="UniProtKB-SubCell"/>
</dbReference>
<keyword evidence="9" id="KW-1003">Cell membrane</keyword>
<evidence type="ECO:0000256" key="9">
    <source>
        <dbReference type="RuleBase" id="RU362011"/>
    </source>
</evidence>
<protein>
    <recommendedName>
        <fullName evidence="9">Magnesium transporter MgtE</fullName>
    </recommendedName>
</protein>
<evidence type="ECO:0000256" key="4">
    <source>
        <dbReference type="ARBA" id="ARBA00022692"/>
    </source>
</evidence>
<keyword evidence="5 9" id="KW-0460">Magnesium</keyword>
<evidence type="ECO:0000256" key="1">
    <source>
        <dbReference type="ARBA" id="ARBA00004141"/>
    </source>
</evidence>
<dbReference type="InterPro" id="IPR000644">
    <property type="entry name" value="CBS_dom"/>
</dbReference>
<dbReference type="CDD" id="cd04606">
    <property type="entry name" value="CBS_pair_Mg_transporter"/>
    <property type="match status" value="1"/>
</dbReference>
<keyword evidence="7 9" id="KW-0472">Membrane</keyword>
<accession>A0A9D5Q6D1</accession>
<dbReference type="NCBIfam" id="TIGR00400">
    <property type="entry name" value="mgtE"/>
    <property type="match status" value="1"/>
</dbReference>
<dbReference type="Pfam" id="PF00571">
    <property type="entry name" value="CBS"/>
    <property type="match status" value="2"/>
</dbReference>
<sequence length="452" mass="50843">MLDVEKVILPDVVELIEHKHFDTLKVLLRDLFPPDIAELVEDLEDDHKAILFRLLPKSLAIEVFEHLTTPEQEELLFSFSNTKIKEILEEMSPDDRTNLLEEVPAKVVRKWIALLSPEDRTIINKLLNYPEDSVGRLLTPDFVDLRMWMTAKKALRHIRKVGLDKETVFYLYVIDEQRTLVGIVSLKDLVLASPTTLVKDLMFEDFIAVHAQDDQEQAANLIQRYDLLALPVLDTENRLVGIVTIDDLMDVLEEEVTEDFHKMAAITPAEEEYFETGVLRSMSRRVIWLILLLFTGGISGSILKLYEPTLEAVVSLTFFIPMLLGTCGNSGTQSATLVIRGIATGDIESEDFSRVIRREITVGVLLGIVLGFFGFFRVYLSLQDFWVSLSAGLTFLCALVAATLAGSSLPLLFKHLKLDPAVLAGPSITTIMDVLGLVIYFEAAKHLVLPHL</sequence>
<evidence type="ECO:0000256" key="5">
    <source>
        <dbReference type="ARBA" id="ARBA00022842"/>
    </source>
</evidence>
<dbReference type="SMART" id="SM00924">
    <property type="entry name" value="MgtE_N"/>
    <property type="match status" value="1"/>
</dbReference>
<dbReference type="PANTHER" id="PTHR43773:SF1">
    <property type="entry name" value="MAGNESIUM TRANSPORTER MGTE"/>
    <property type="match status" value="1"/>
</dbReference>
<comment type="function">
    <text evidence="9">Acts as a magnesium transporter.</text>
</comment>
<feature type="domain" description="CBS" evidence="10">
    <location>
        <begin position="138"/>
        <end position="201"/>
    </location>
</feature>
<dbReference type="InterPro" id="IPR006669">
    <property type="entry name" value="MgtE_transporter"/>
</dbReference>
<dbReference type="PANTHER" id="PTHR43773">
    <property type="entry name" value="MAGNESIUM TRANSPORTER MGTE"/>
    <property type="match status" value="1"/>
</dbReference>
<evidence type="ECO:0000256" key="8">
    <source>
        <dbReference type="PROSITE-ProRule" id="PRU00703"/>
    </source>
</evidence>
<dbReference type="SUPFAM" id="SSF54631">
    <property type="entry name" value="CBS-domain pair"/>
    <property type="match status" value="1"/>
</dbReference>
<comment type="subcellular location">
    <subcellularLocation>
        <location evidence="9">Cell membrane</location>
        <topology evidence="9">Multi-pass membrane protein</topology>
    </subcellularLocation>
    <subcellularLocation>
        <location evidence="1">Membrane</location>
        <topology evidence="1">Multi-pass membrane protein</topology>
    </subcellularLocation>
</comment>
<organism evidence="11 12">
    <name type="scientific">candidate division KSB3 bacterium</name>
    <dbReference type="NCBI Taxonomy" id="2044937"/>
    <lineage>
        <taxon>Bacteria</taxon>
        <taxon>candidate division KSB3</taxon>
    </lineage>
</organism>
<dbReference type="SUPFAM" id="SSF158791">
    <property type="entry name" value="MgtE N-terminal domain-like"/>
    <property type="match status" value="1"/>
</dbReference>
<dbReference type="GO" id="GO:0015095">
    <property type="term" value="F:magnesium ion transmembrane transporter activity"/>
    <property type="evidence" value="ECO:0007669"/>
    <property type="project" value="UniProtKB-UniRule"/>
</dbReference>
<feature type="domain" description="CBS" evidence="10">
    <location>
        <begin position="202"/>
        <end position="258"/>
    </location>
</feature>
<keyword evidence="3 9" id="KW-0813">Transport</keyword>
<dbReference type="InterPro" id="IPR038076">
    <property type="entry name" value="MgtE_N_sf"/>
</dbReference>
<dbReference type="Gene3D" id="1.25.60.10">
    <property type="entry name" value="MgtE N-terminal domain-like"/>
    <property type="match status" value="1"/>
</dbReference>
<keyword evidence="8" id="KW-0129">CBS domain</keyword>
<evidence type="ECO:0000256" key="7">
    <source>
        <dbReference type="ARBA" id="ARBA00023136"/>
    </source>
</evidence>
<comment type="caution">
    <text evidence="11">The sequence shown here is derived from an EMBL/GenBank/DDBJ whole genome shotgun (WGS) entry which is preliminary data.</text>
</comment>
<comment type="subunit">
    <text evidence="9">Homodimer.</text>
</comment>
<evidence type="ECO:0000256" key="3">
    <source>
        <dbReference type="ARBA" id="ARBA00022448"/>
    </source>
</evidence>
<dbReference type="EMBL" id="WJJP01000361">
    <property type="protein sequence ID" value="MBD3325137.1"/>
    <property type="molecule type" value="Genomic_DNA"/>
</dbReference>
<dbReference type="InterPro" id="IPR006668">
    <property type="entry name" value="Mg_transptr_MgtE_intracell_dom"/>
</dbReference>
<dbReference type="InterPro" id="IPR006667">
    <property type="entry name" value="SLC41_membr_dom"/>
</dbReference>
<dbReference type="Gene3D" id="3.10.580.10">
    <property type="entry name" value="CBS-domain"/>
    <property type="match status" value="1"/>
</dbReference>
<feature type="transmembrane region" description="Helical" evidence="9">
    <location>
        <begin position="286"/>
        <end position="306"/>
    </location>
</feature>
<keyword evidence="4 9" id="KW-0812">Transmembrane</keyword>
<dbReference type="Pfam" id="PF01769">
    <property type="entry name" value="MgtE"/>
    <property type="match status" value="1"/>
</dbReference>
<reference evidence="11" key="1">
    <citation type="submission" date="2019-11" db="EMBL/GenBank/DDBJ databases">
        <title>Microbial mats filling the niche in hypersaline microbial mats.</title>
        <authorList>
            <person name="Wong H.L."/>
            <person name="Macleod F.I."/>
            <person name="White R.A. III"/>
            <person name="Burns B.P."/>
        </authorList>
    </citation>
    <scope>NUCLEOTIDE SEQUENCE</scope>
    <source>
        <strain evidence="11">Rbin_158</strain>
    </source>
</reference>
<evidence type="ECO:0000313" key="11">
    <source>
        <dbReference type="EMBL" id="MBD3325137.1"/>
    </source>
</evidence>
<dbReference type="PROSITE" id="PS51371">
    <property type="entry name" value="CBS"/>
    <property type="match status" value="2"/>
</dbReference>
<evidence type="ECO:0000256" key="6">
    <source>
        <dbReference type="ARBA" id="ARBA00022989"/>
    </source>
</evidence>
<dbReference type="AlphaFoldDB" id="A0A9D5Q6D1"/>
<dbReference type="Gene3D" id="1.10.357.20">
    <property type="entry name" value="SLC41 divalent cation transporters, integral membrane domain"/>
    <property type="match status" value="1"/>
</dbReference>
<keyword evidence="6 9" id="KW-1133">Transmembrane helix</keyword>
<dbReference type="GO" id="GO:0046872">
    <property type="term" value="F:metal ion binding"/>
    <property type="evidence" value="ECO:0007669"/>
    <property type="project" value="UniProtKB-KW"/>
</dbReference>
<feature type="transmembrane region" description="Helical" evidence="9">
    <location>
        <begin position="385"/>
        <end position="409"/>
    </location>
</feature>
<dbReference type="SUPFAM" id="SSF161093">
    <property type="entry name" value="MgtE membrane domain-like"/>
    <property type="match status" value="1"/>
</dbReference>